<keyword evidence="7" id="KW-0812">Transmembrane</keyword>
<dbReference type="GO" id="GO:0047355">
    <property type="term" value="F:CDP-glycerol glycerophosphotransferase activity"/>
    <property type="evidence" value="ECO:0007669"/>
    <property type="project" value="InterPro"/>
</dbReference>
<evidence type="ECO:0000256" key="7">
    <source>
        <dbReference type="SAM" id="Phobius"/>
    </source>
</evidence>
<gene>
    <name evidence="8" type="ORF">E2K98_09020</name>
</gene>
<evidence type="ECO:0000256" key="3">
    <source>
        <dbReference type="ARBA" id="ARBA00022475"/>
    </source>
</evidence>
<accession>A0A4R5VU87</accession>
<evidence type="ECO:0000256" key="2">
    <source>
        <dbReference type="ARBA" id="ARBA00010488"/>
    </source>
</evidence>
<organism evidence="8 9">
    <name type="scientific">Bacillus salipaludis</name>
    <dbReference type="NCBI Taxonomy" id="2547811"/>
    <lineage>
        <taxon>Bacteria</taxon>
        <taxon>Bacillati</taxon>
        <taxon>Bacillota</taxon>
        <taxon>Bacilli</taxon>
        <taxon>Bacillales</taxon>
        <taxon>Bacillaceae</taxon>
        <taxon>Bacillus</taxon>
    </lineage>
</organism>
<dbReference type="AlphaFoldDB" id="A0A4R5VU87"/>
<name>A0A4R5VU87_9BACI</name>
<evidence type="ECO:0000256" key="5">
    <source>
        <dbReference type="ARBA" id="ARBA00022944"/>
    </source>
</evidence>
<dbReference type="SUPFAM" id="SSF53756">
    <property type="entry name" value="UDP-Glycosyltransferase/glycogen phosphorylase"/>
    <property type="match status" value="1"/>
</dbReference>
<dbReference type="InterPro" id="IPR051612">
    <property type="entry name" value="Teichoic_Acid_Biosynth"/>
</dbReference>
<keyword evidence="3" id="KW-1003">Cell membrane</keyword>
<evidence type="ECO:0000256" key="1">
    <source>
        <dbReference type="ARBA" id="ARBA00004202"/>
    </source>
</evidence>
<feature type="transmembrane region" description="Helical" evidence="7">
    <location>
        <begin position="6"/>
        <end position="24"/>
    </location>
</feature>
<dbReference type="Pfam" id="PF04464">
    <property type="entry name" value="Glyphos_transf"/>
    <property type="match status" value="1"/>
</dbReference>
<dbReference type="PANTHER" id="PTHR37316:SF1">
    <property type="entry name" value="TEICHOIC ACID GLYCEROL-PHOSPHATE PRIMASE"/>
    <property type="match status" value="1"/>
</dbReference>
<comment type="subcellular location">
    <subcellularLocation>
        <location evidence="1">Cell membrane</location>
        <topology evidence="1">Peripheral membrane protein</topology>
    </subcellularLocation>
</comment>
<sequence length="399" mass="46682">MVRELAISFYLVVFKCVFSVFNLLPLKDKTTFVISFGDNSQYVFEEMRRQNIQNEVVFLCKGKSIARFKGYNDVARVPFETYNFLQWCKSVYHLATSRHIFIDNYFGFLASVKFKEEVTCIQLWHASGAIKKFGLEDGSVKNRSKRAKQRFLQVYQQFDKVVVGSDVMAATFMKSFNLKKENILTTGVPRTDFFFNEKEKQKAIQKLTRTHSVLKDKKVILYAPTYRDHELENFSLQLNVEKMIEELGNEYILALRLHPAIRNSVDFSALQSDFVVDFSSSQYDINELLVLADYLITDYSSIPFEFSLLRKPIIFFAYDLEKYKKDRGVLNGFEENLPGPIVKDTDSIIDLVQNNRFDQKVVDHYAEKWNKYSNGRSSQNLIRYLFEEKGAQIQQRRAQ</sequence>
<dbReference type="InterPro" id="IPR007554">
    <property type="entry name" value="Glycerophosphate_synth"/>
</dbReference>
<comment type="caution">
    <text evidence="8">The sequence shown here is derived from an EMBL/GenBank/DDBJ whole genome shotgun (WGS) entry which is preliminary data.</text>
</comment>
<keyword evidence="7" id="KW-1133">Transmembrane helix</keyword>
<comment type="similarity">
    <text evidence="2">Belongs to the CDP-glycerol glycerophosphotransferase family.</text>
</comment>
<keyword evidence="4 8" id="KW-0808">Transferase</keyword>
<evidence type="ECO:0000313" key="9">
    <source>
        <dbReference type="Proteomes" id="UP000295132"/>
    </source>
</evidence>
<dbReference type="Gene3D" id="3.40.50.12580">
    <property type="match status" value="1"/>
</dbReference>
<protein>
    <submittedName>
        <fullName evidence="8">CDP-glycerol glycerophosphotransferase family protein</fullName>
    </submittedName>
</protein>
<keyword evidence="5" id="KW-0777">Teichoic acid biosynthesis</keyword>
<dbReference type="InterPro" id="IPR043149">
    <property type="entry name" value="TagF_N"/>
</dbReference>
<evidence type="ECO:0000313" key="8">
    <source>
        <dbReference type="EMBL" id="TDK62193.1"/>
    </source>
</evidence>
<dbReference type="EMBL" id="SMYO01000004">
    <property type="protein sequence ID" value="TDK62193.1"/>
    <property type="molecule type" value="Genomic_DNA"/>
</dbReference>
<dbReference type="Gene3D" id="3.40.50.11820">
    <property type="match status" value="1"/>
</dbReference>
<proteinExistence type="inferred from homology"/>
<keyword evidence="6 7" id="KW-0472">Membrane</keyword>
<dbReference type="Proteomes" id="UP000295132">
    <property type="component" value="Unassembled WGS sequence"/>
</dbReference>
<dbReference type="PANTHER" id="PTHR37316">
    <property type="entry name" value="TEICHOIC ACID GLYCEROL-PHOSPHATE PRIMASE"/>
    <property type="match status" value="1"/>
</dbReference>
<evidence type="ECO:0000256" key="6">
    <source>
        <dbReference type="ARBA" id="ARBA00023136"/>
    </source>
</evidence>
<dbReference type="GO" id="GO:0005886">
    <property type="term" value="C:plasma membrane"/>
    <property type="evidence" value="ECO:0007669"/>
    <property type="project" value="UniProtKB-SubCell"/>
</dbReference>
<dbReference type="RefSeq" id="WP_133333923.1">
    <property type="nucleotide sequence ID" value="NZ_SMYO01000004.1"/>
</dbReference>
<dbReference type="InterPro" id="IPR043148">
    <property type="entry name" value="TagF_C"/>
</dbReference>
<dbReference type="GO" id="GO:0019350">
    <property type="term" value="P:teichoic acid biosynthetic process"/>
    <property type="evidence" value="ECO:0007669"/>
    <property type="project" value="UniProtKB-KW"/>
</dbReference>
<reference evidence="8 9" key="1">
    <citation type="submission" date="2019-03" db="EMBL/GenBank/DDBJ databases">
        <title>Bacillus niacini sp. nov. a Nicotinate-Metabolizing Mesophile Isolated from Soil.</title>
        <authorList>
            <person name="Zhang G."/>
        </authorList>
    </citation>
    <scope>NUCLEOTIDE SEQUENCE [LARGE SCALE GENOMIC DNA]</scope>
    <source>
        <strain evidence="8 9">WN066</strain>
    </source>
</reference>
<evidence type="ECO:0000256" key="4">
    <source>
        <dbReference type="ARBA" id="ARBA00022679"/>
    </source>
</evidence>